<dbReference type="Proteomes" id="UP000198702">
    <property type="component" value="Unassembled WGS sequence"/>
</dbReference>
<dbReference type="GO" id="GO:0055085">
    <property type="term" value="P:transmembrane transport"/>
    <property type="evidence" value="ECO:0007669"/>
    <property type="project" value="UniProtKB-ARBA"/>
</dbReference>
<dbReference type="EMBL" id="FOQZ01000006">
    <property type="protein sequence ID" value="SFI71948.1"/>
    <property type="molecule type" value="Genomic_DNA"/>
</dbReference>
<protein>
    <submittedName>
        <fullName evidence="7">ABC transporter ATP-binding protein</fullName>
    </submittedName>
    <submittedName>
        <fullName evidence="6">Oligopeptide/dipeptide transporter, C-terminal region</fullName>
    </submittedName>
</protein>
<dbReference type="OrthoDB" id="3677453at2"/>
<dbReference type="Gene3D" id="3.40.50.300">
    <property type="entry name" value="P-loop containing nucleotide triphosphate hydrolases"/>
    <property type="match status" value="1"/>
</dbReference>
<dbReference type="InterPro" id="IPR013563">
    <property type="entry name" value="Oligopep_ABC_C"/>
</dbReference>
<evidence type="ECO:0000256" key="4">
    <source>
        <dbReference type="ARBA" id="ARBA00022840"/>
    </source>
</evidence>
<gene>
    <name evidence="7" type="ORF">FVP74_12195</name>
    <name evidence="6" type="ORF">SAMN04487751_2759</name>
</gene>
<dbReference type="PANTHER" id="PTHR43776">
    <property type="entry name" value="TRANSPORT ATP-BINDING PROTEIN"/>
    <property type="match status" value="1"/>
</dbReference>
<dbReference type="PROSITE" id="PS50893">
    <property type="entry name" value="ABC_TRANSPORTER_2"/>
    <property type="match status" value="1"/>
</dbReference>
<keyword evidence="2" id="KW-0813">Transport</keyword>
<organism evidence="7 9">
    <name type="scientific">Microbacterium saccharophilum</name>
    <dbReference type="NCBI Taxonomy" id="1213358"/>
    <lineage>
        <taxon>Bacteria</taxon>
        <taxon>Bacillati</taxon>
        <taxon>Actinomycetota</taxon>
        <taxon>Actinomycetes</taxon>
        <taxon>Micrococcales</taxon>
        <taxon>Microbacteriaceae</taxon>
        <taxon>Microbacterium</taxon>
    </lineage>
</organism>
<dbReference type="Pfam" id="PF08352">
    <property type="entry name" value="oligo_HPY"/>
    <property type="match status" value="1"/>
</dbReference>
<dbReference type="SUPFAM" id="SSF52540">
    <property type="entry name" value="P-loop containing nucleoside triphosphate hydrolases"/>
    <property type="match status" value="1"/>
</dbReference>
<comment type="caution">
    <text evidence="7">The sequence shown here is derived from an EMBL/GenBank/DDBJ whole genome shotgun (WGS) entry which is preliminary data.</text>
</comment>
<dbReference type="RefSeq" id="WP_028497103.1">
    <property type="nucleotide sequence ID" value="NZ_BKAH01000006.1"/>
</dbReference>
<keyword evidence="4 7" id="KW-0067">ATP-binding</keyword>
<evidence type="ECO:0000313" key="9">
    <source>
        <dbReference type="Proteomes" id="UP000321949"/>
    </source>
</evidence>
<accession>A0A5C8HV54</accession>
<evidence type="ECO:0000313" key="6">
    <source>
        <dbReference type="EMBL" id="SFI71948.1"/>
    </source>
</evidence>
<dbReference type="PROSITE" id="PS00211">
    <property type="entry name" value="ABC_TRANSPORTER_1"/>
    <property type="match status" value="1"/>
</dbReference>
<dbReference type="InterPro" id="IPR017871">
    <property type="entry name" value="ABC_transporter-like_CS"/>
</dbReference>
<dbReference type="InterPro" id="IPR050319">
    <property type="entry name" value="ABC_transp_ATP-bind"/>
</dbReference>
<reference evidence="6 8" key="1">
    <citation type="submission" date="2016-10" db="EMBL/GenBank/DDBJ databases">
        <authorList>
            <person name="Varghese N."/>
            <person name="Submissions S."/>
        </authorList>
    </citation>
    <scope>NUCLEOTIDE SEQUENCE [LARGE SCALE GENOMIC DNA]</scope>
    <source>
        <strain evidence="6 8">UNC380MFSha3.1</strain>
    </source>
</reference>
<evidence type="ECO:0000259" key="5">
    <source>
        <dbReference type="PROSITE" id="PS50893"/>
    </source>
</evidence>
<dbReference type="EMBL" id="VRSX01000006">
    <property type="protein sequence ID" value="TXK08846.1"/>
    <property type="molecule type" value="Genomic_DNA"/>
</dbReference>
<comment type="similarity">
    <text evidence="1">Belongs to the ABC transporter superfamily.</text>
</comment>
<dbReference type="GO" id="GO:0016887">
    <property type="term" value="F:ATP hydrolysis activity"/>
    <property type="evidence" value="ECO:0007669"/>
    <property type="project" value="InterPro"/>
</dbReference>
<keyword evidence="9" id="KW-1185">Reference proteome</keyword>
<evidence type="ECO:0000256" key="1">
    <source>
        <dbReference type="ARBA" id="ARBA00005417"/>
    </source>
</evidence>
<dbReference type="GO" id="GO:0005524">
    <property type="term" value="F:ATP binding"/>
    <property type="evidence" value="ECO:0007669"/>
    <property type="project" value="UniProtKB-KW"/>
</dbReference>
<dbReference type="PANTHER" id="PTHR43776:SF7">
    <property type="entry name" value="D,D-DIPEPTIDE TRANSPORT ATP-BINDING PROTEIN DDPF-RELATED"/>
    <property type="match status" value="1"/>
</dbReference>
<dbReference type="CDD" id="cd03257">
    <property type="entry name" value="ABC_NikE_OppD_transporters"/>
    <property type="match status" value="1"/>
</dbReference>
<proteinExistence type="inferred from homology"/>
<dbReference type="GO" id="GO:0015833">
    <property type="term" value="P:peptide transport"/>
    <property type="evidence" value="ECO:0007669"/>
    <property type="project" value="InterPro"/>
</dbReference>
<keyword evidence="3" id="KW-0547">Nucleotide-binding</keyword>
<evidence type="ECO:0000313" key="8">
    <source>
        <dbReference type="Proteomes" id="UP000198702"/>
    </source>
</evidence>
<evidence type="ECO:0000256" key="2">
    <source>
        <dbReference type="ARBA" id="ARBA00022448"/>
    </source>
</evidence>
<dbReference type="InterPro" id="IPR027417">
    <property type="entry name" value="P-loop_NTPase"/>
</dbReference>
<dbReference type="InterPro" id="IPR003439">
    <property type="entry name" value="ABC_transporter-like_ATP-bd"/>
</dbReference>
<dbReference type="Pfam" id="PF00005">
    <property type="entry name" value="ABC_tran"/>
    <property type="match status" value="1"/>
</dbReference>
<reference evidence="7 9" key="2">
    <citation type="submission" date="2019-08" db="EMBL/GenBank/DDBJ databases">
        <authorList>
            <person name="Dong K."/>
        </authorList>
    </citation>
    <scope>NUCLEOTIDE SEQUENCE [LARGE SCALE GENOMIC DNA]</scope>
    <source>
        <strain evidence="7 9">K-1</strain>
    </source>
</reference>
<dbReference type="AlphaFoldDB" id="A0A5C8HV54"/>
<dbReference type="InterPro" id="IPR003593">
    <property type="entry name" value="AAA+_ATPase"/>
</dbReference>
<name>A0A5C8HV54_9MICO</name>
<dbReference type="SMART" id="SM00382">
    <property type="entry name" value="AAA"/>
    <property type="match status" value="1"/>
</dbReference>
<evidence type="ECO:0000313" key="7">
    <source>
        <dbReference type="EMBL" id="TXK08846.1"/>
    </source>
</evidence>
<feature type="domain" description="ABC transporter" evidence="5">
    <location>
        <begin position="6"/>
        <end position="248"/>
    </location>
</feature>
<evidence type="ECO:0000256" key="3">
    <source>
        <dbReference type="ARBA" id="ARBA00022741"/>
    </source>
</evidence>
<dbReference type="Proteomes" id="UP000321949">
    <property type="component" value="Unassembled WGS sequence"/>
</dbReference>
<sequence>MSDLIAELRDATVGYHRGTPVLKGVTLRIAPGESVGLIGETGSGKTTIARSLLGLTRVLAGEVAVDGRDLARLRGRSLRAFRREGVVQYVFQDPLRSLDPDIPVGDSVAEGLDVRGRLERSDRATRIADALHAVGLDPALAARRPGDISGGQRQRIALARALILEPRLLILDEPVSALDAANRVHVLDLLRLSAGERGFAQLFISHDLGSVAGVTDRIAVVYRGRIVEDGPTAQVLTRPQHPYTRLLVESAPTLDAAGADRAHRARLRAEIAEHSAA</sequence>